<keyword evidence="4" id="KW-0472">Membrane</keyword>
<keyword evidence="2" id="KW-0812">Transmembrane</keyword>
<gene>
    <name evidence="7" type="ORF">SMN809_LOCUS65027</name>
</gene>
<dbReference type="GO" id="GO:0030001">
    <property type="term" value="P:metal ion transport"/>
    <property type="evidence" value="ECO:0007669"/>
    <property type="project" value="TreeGrafter"/>
</dbReference>
<protein>
    <recommendedName>
        <fullName evidence="6">TRPM-like domain-containing protein</fullName>
    </recommendedName>
</protein>
<dbReference type="PANTHER" id="PTHR13800:SF1">
    <property type="entry name" value="TRANSIENT RECEPTOR POTENTIAL CATION CHANNEL TRPM"/>
    <property type="match status" value="1"/>
</dbReference>
<evidence type="ECO:0000256" key="1">
    <source>
        <dbReference type="ARBA" id="ARBA00004141"/>
    </source>
</evidence>
<proteinExistence type="predicted"/>
<evidence type="ECO:0000259" key="6">
    <source>
        <dbReference type="Pfam" id="PF25508"/>
    </source>
</evidence>
<keyword evidence="5" id="KW-0732">Signal</keyword>
<evidence type="ECO:0000256" key="2">
    <source>
        <dbReference type="ARBA" id="ARBA00022692"/>
    </source>
</evidence>
<feature type="domain" description="TRPM-like" evidence="6">
    <location>
        <begin position="16"/>
        <end position="95"/>
    </location>
</feature>
<dbReference type="GO" id="GO:0005261">
    <property type="term" value="F:monoatomic cation channel activity"/>
    <property type="evidence" value="ECO:0007669"/>
    <property type="project" value="TreeGrafter"/>
</dbReference>
<evidence type="ECO:0000313" key="8">
    <source>
        <dbReference type="Proteomes" id="UP000676336"/>
    </source>
</evidence>
<feature type="non-terminal residue" evidence="7">
    <location>
        <position position="1"/>
    </location>
</feature>
<dbReference type="PANTHER" id="PTHR13800">
    <property type="entry name" value="TRANSIENT RECEPTOR POTENTIAL CATION CHANNEL, SUBFAMILY M, MEMBER 6"/>
    <property type="match status" value="1"/>
</dbReference>
<feature type="signal peptide" evidence="5">
    <location>
        <begin position="1"/>
        <end position="18"/>
    </location>
</feature>
<comment type="caution">
    <text evidence="7">The sequence shown here is derived from an EMBL/GenBank/DDBJ whole genome shotgun (WGS) entry which is preliminary data.</text>
</comment>
<dbReference type="InterPro" id="IPR050927">
    <property type="entry name" value="TRPM"/>
</dbReference>
<dbReference type="EMBL" id="CAJOBI010302534">
    <property type="protein sequence ID" value="CAF5166323.1"/>
    <property type="molecule type" value="Genomic_DNA"/>
</dbReference>
<organism evidence="7 8">
    <name type="scientific">Rotaria magnacalcarata</name>
    <dbReference type="NCBI Taxonomy" id="392030"/>
    <lineage>
        <taxon>Eukaryota</taxon>
        <taxon>Metazoa</taxon>
        <taxon>Spiralia</taxon>
        <taxon>Gnathifera</taxon>
        <taxon>Rotifera</taxon>
        <taxon>Eurotatoria</taxon>
        <taxon>Bdelloidea</taxon>
        <taxon>Philodinida</taxon>
        <taxon>Philodinidae</taxon>
        <taxon>Rotaria</taxon>
    </lineage>
</organism>
<dbReference type="InterPro" id="IPR057366">
    <property type="entry name" value="TRPM-like"/>
</dbReference>
<dbReference type="Pfam" id="PF25508">
    <property type="entry name" value="TRPM2"/>
    <property type="match status" value="1"/>
</dbReference>
<keyword evidence="3" id="KW-1133">Transmembrane helix</keyword>
<dbReference type="AlphaFoldDB" id="A0A8S3GIC6"/>
<sequence>MSLIFYFGHVVKIKFVRAALVAALVYRKYAHKNSDNSYCQKADDFEGLAVEILDRFHQSDAYICTKAIIRQIPAYGNVTWLDLAIKADAKQFIGHRAVQNVLNNMWYGYIDHGQSRLMIILSTIMPLFSGFLHYHDKLVKITEQPTFLENLLSTFDFLESTETPDSTQLFRRESYDATSSLIDDVTIEEPRSADFKPDGRFE</sequence>
<evidence type="ECO:0000313" key="7">
    <source>
        <dbReference type="EMBL" id="CAF5166323.1"/>
    </source>
</evidence>
<name>A0A8S3GIC6_9BILA</name>
<feature type="chain" id="PRO_5035881198" description="TRPM-like domain-containing protein" evidence="5">
    <location>
        <begin position="19"/>
        <end position="202"/>
    </location>
</feature>
<accession>A0A8S3GIC6</accession>
<evidence type="ECO:0000256" key="5">
    <source>
        <dbReference type="SAM" id="SignalP"/>
    </source>
</evidence>
<evidence type="ECO:0000256" key="4">
    <source>
        <dbReference type="ARBA" id="ARBA00023136"/>
    </source>
</evidence>
<reference evidence="7" key="1">
    <citation type="submission" date="2021-02" db="EMBL/GenBank/DDBJ databases">
        <authorList>
            <person name="Nowell W R."/>
        </authorList>
    </citation>
    <scope>NUCLEOTIDE SEQUENCE</scope>
</reference>
<evidence type="ECO:0000256" key="3">
    <source>
        <dbReference type="ARBA" id="ARBA00022989"/>
    </source>
</evidence>
<comment type="subcellular location">
    <subcellularLocation>
        <location evidence="1">Membrane</location>
        <topology evidence="1">Multi-pass membrane protein</topology>
    </subcellularLocation>
</comment>
<dbReference type="GO" id="GO:0005886">
    <property type="term" value="C:plasma membrane"/>
    <property type="evidence" value="ECO:0007669"/>
    <property type="project" value="TreeGrafter"/>
</dbReference>
<dbReference type="Proteomes" id="UP000676336">
    <property type="component" value="Unassembled WGS sequence"/>
</dbReference>